<feature type="compositionally biased region" description="Low complexity" evidence="1">
    <location>
        <begin position="588"/>
        <end position="621"/>
    </location>
</feature>
<proteinExistence type="predicted"/>
<feature type="compositionally biased region" description="Acidic residues" evidence="1">
    <location>
        <begin position="839"/>
        <end position="851"/>
    </location>
</feature>
<dbReference type="Proteomes" id="UP001274830">
    <property type="component" value="Unassembled WGS sequence"/>
</dbReference>
<evidence type="ECO:0000256" key="1">
    <source>
        <dbReference type="SAM" id="MobiDB-lite"/>
    </source>
</evidence>
<evidence type="ECO:0000313" key="2">
    <source>
        <dbReference type="EMBL" id="KAK3675188.1"/>
    </source>
</evidence>
<feature type="compositionally biased region" description="Polar residues" evidence="1">
    <location>
        <begin position="205"/>
        <end position="214"/>
    </location>
</feature>
<feature type="region of interest" description="Disordered" evidence="1">
    <location>
        <begin position="100"/>
        <end position="501"/>
    </location>
</feature>
<name>A0AAE0WNW1_9PEZI</name>
<reference evidence="2" key="1">
    <citation type="submission" date="2023-07" db="EMBL/GenBank/DDBJ databases">
        <title>Black Yeasts Isolated from many extreme environments.</title>
        <authorList>
            <person name="Coleine C."/>
            <person name="Stajich J.E."/>
            <person name="Selbmann L."/>
        </authorList>
    </citation>
    <scope>NUCLEOTIDE SEQUENCE</scope>
    <source>
        <strain evidence="2">CCFEE 5485</strain>
    </source>
</reference>
<keyword evidence="3" id="KW-1185">Reference proteome</keyword>
<accession>A0AAE0WNW1</accession>
<feature type="compositionally biased region" description="Low complexity" evidence="1">
    <location>
        <begin position="346"/>
        <end position="366"/>
    </location>
</feature>
<feature type="region of interest" description="Disordered" evidence="1">
    <location>
        <begin position="774"/>
        <end position="800"/>
    </location>
</feature>
<feature type="compositionally biased region" description="Polar residues" evidence="1">
    <location>
        <begin position="827"/>
        <end position="837"/>
    </location>
</feature>
<feature type="compositionally biased region" description="Basic and acidic residues" evidence="1">
    <location>
        <begin position="555"/>
        <end position="570"/>
    </location>
</feature>
<feature type="compositionally biased region" description="Low complexity" evidence="1">
    <location>
        <begin position="235"/>
        <end position="250"/>
    </location>
</feature>
<feature type="compositionally biased region" description="Polar residues" evidence="1">
    <location>
        <begin position="330"/>
        <end position="340"/>
    </location>
</feature>
<feature type="compositionally biased region" description="Polar residues" evidence="1">
    <location>
        <begin position="694"/>
        <end position="724"/>
    </location>
</feature>
<dbReference type="EMBL" id="JAUTXT010000016">
    <property type="protein sequence ID" value="KAK3675188.1"/>
    <property type="molecule type" value="Genomic_DNA"/>
</dbReference>
<organism evidence="2 3">
    <name type="scientific">Recurvomyces mirabilis</name>
    <dbReference type="NCBI Taxonomy" id="574656"/>
    <lineage>
        <taxon>Eukaryota</taxon>
        <taxon>Fungi</taxon>
        <taxon>Dikarya</taxon>
        <taxon>Ascomycota</taxon>
        <taxon>Pezizomycotina</taxon>
        <taxon>Dothideomycetes</taxon>
        <taxon>Dothideomycetidae</taxon>
        <taxon>Mycosphaerellales</taxon>
        <taxon>Teratosphaeriaceae</taxon>
        <taxon>Recurvomyces</taxon>
    </lineage>
</organism>
<feature type="compositionally biased region" description="Low complexity" evidence="1">
    <location>
        <begin position="444"/>
        <end position="459"/>
    </location>
</feature>
<comment type="caution">
    <text evidence="2">The sequence shown here is derived from an EMBL/GenBank/DDBJ whole genome shotgun (WGS) entry which is preliminary data.</text>
</comment>
<feature type="region of interest" description="Disordered" evidence="1">
    <location>
        <begin position="521"/>
        <end position="760"/>
    </location>
</feature>
<feature type="compositionally biased region" description="Basic and acidic residues" evidence="1">
    <location>
        <begin position="119"/>
        <end position="130"/>
    </location>
</feature>
<feature type="compositionally biased region" description="Polar residues" evidence="1">
    <location>
        <begin position="169"/>
        <end position="178"/>
    </location>
</feature>
<feature type="compositionally biased region" description="Polar residues" evidence="1">
    <location>
        <begin position="259"/>
        <end position="269"/>
    </location>
</feature>
<feature type="compositionally biased region" description="Basic and acidic residues" evidence="1">
    <location>
        <begin position="138"/>
        <end position="148"/>
    </location>
</feature>
<sequence>MTRYDGDHNDDNGSKTSTSSLLRIIALAARSLRTNSVREDGADALKTLREARSLTRPWLRDVKAKQAEGRRGLRASLLNKTYDKVRDFYDEAGEEIERLKRKDRKKHRKHRHKHRHGSRDHSDSTDDDHKKRLSSSRDPTEFHGRREPYQAPPPPAFRAIPLDQPAIDRSSTQINQPQPMLEQMNEDEGTRPTGMTERQRREASNRTGSLSSPRSPGPELSRPSRHNKEQKRDTSSSSKPSTLSSWRTSSCGPSHRTLKPTSPTQTLHRTTLPVREPVGDPPRILPSVKVSATSRPLPVPQQSPQAYHQPTQFPAGAQWPQYGFAGPGPSASNVPHNQANGPPQPQAWQQVQGQGADMAGTAGTAASTNRQRYGEQSDAGGPPHSRGLAPAEGNPPPGARSASGSSAGHARGYRPGPSQPLHFPQPVHGGAVKPASTMQNNIDAPAASEPAATTPRSATLDPLLCPGAETNPAYAWRPSQSGLAPNDDGRSSRTTRPPSLASWADSLSTLTLDDASHYFSRQHRRAKGTDEQFPEPQITRARPDGGYTDSQASDNAEKPRFQGWMAHDEQAGSQKSPGLSREDHADASEAGSSWESSSSSGSHSSTSTSSSEGDPSSSSRTAVRPWSAQQAPPQADQGEAAQGSRPAPTFRSFYSPSANPCSRVGVPRGSGRPENAPPQAHQQPYVPLMRASIYAQSQRAGQSATSYGTRGSQAGVSPAHQQRSAAGISPTLARQPAGHPVPPGSVVPPGHATGPAVAASANTAVPSFHASAAQPVADQVNPSSSQRLSAQNASSKVSTVDMGFVRPVLKKKCHHEGSQVPTVCDSVASNQDSSIEQSLGDEDDEDEDDAVHDEHRE</sequence>
<feature type="compositionally biased region" description="Polar residues" evidence="1">
    <location>
        <begin position="780"/>
        <end position="798"/>
    </location>
</feature>
<feature type="compositionally biased region" description="Polar residues" evidence="1">
    <location>
        <begin position="290"/>
        <end position="312"/>
    </location>
</feature>
<feature type="region of interest" description="Disordered" evidence="1">
    <location>
        <begin position="813"/>
        <end position="857"/>
    </location>
</feature>
<evidence type="ECO:0000313" key="3">
    <source>
        <dbReference type="Proteomes" id="UP001274830"/>
    </source>
</evidence>
<protein>
    <submittedName>
        <fullName evidence="2">Uncharacterized protein</fullName>
    </submittedName>
</protein>
<gene>
    <name evidence="2" type="ORF">LTR78_005122</name>
</gene>
<dbReference type="AlphaFoldDB" id="A0AAE0WNW1"/>
<feature type="compositionally biased region" description="Low complexity" evidence="1">
    <location>
        <begin position="399"/>
        <end position="410"/>
    </location>
</feature>
<feature type="compositionally biased region" description="Basic residues" evidence="1">
    <location>
        <begin position="101"/>
        <end position="118"/>
    </location>
</feature>